<reference evidence="3 4" key="1">
    <citation type="journal article" date="2018" name="Sci. Rep.">
        <title>Comparative genomics provides insights into the lifestyle and reveals functional heterogeneity of dark septate endophytic fungi.</title>
        <authorList>
            <person name="Knapp D.G."/>
            <person name="Nemeth J.B."/>
            <person name="Barry K."/>
            <person name="Hainaut M."/>
            <person name="Henrissat B."/>
            <person name="Johnson J."/>
            <person name="Kuo A."/>
            <person name="Lim J.H.P."/>
            <person name="Lipzen A."/>
            <person name="Nolan M."/>
            <person name="Ohm R.A."/>
            <person name="Tamas L."/>
            <person name="Grigoriev I.V."/>
            <person name="Spatafora J.W."/>
            <person name="Nagy L.G."/>
            <person name="Kovacs G.M."/>
        </authorList>
    </citation>
    <scope>NUCLEOTIDE SEQUENCE [LARGE SCALE GENOMIC DNA]</scope>
    <source>
        <strain evidence="3 4">DSE2036</strain>
    </source>
</reference>
<feature type="compositionally biased region" description="Basic residues" evidence="1">
    <location>
        <begin position="483"/>
        <end position="500"/>
    </location>
</feature>
<name>A0A2V1DVJ8_9PLEO</name>
<evidence type="ECO:0000313" key="3">
    <source>
        <dbReference type="EMBL" id="PVI02119.1"/>
    </source>
</evidence>
<dbReference type="OrthoDB" id="61900at2759"/>
<sequence length="500" mass="56925">MTTPCDKPALFTPHTVFEKALSLVKTNAAIDITPLQVVYGIDDVLEIVAAAQRKYETKRKGSKVRERLTAVSSRVMYYGHVLDVLSQHHPEYVSLAWGTMKFLFVLVLNHEETTSELAKAVANIGDVLPRARLQLDIFRVDSMKAAIERLYSDIITFLVMSLEWYEQGSIRRAWKAFAEPYKVRLKDLRDRIDESARRMDNLAHTLAQDKISKIHDVLLRLDANMNANHLVYLSRFSGLDRGQNEIQTDLILKTTGDTTLPDPVETLRFCRSIRRKRMLRHEIDREALFPTLENWSKGLRSSLVVLGGSGSTRFQTKDLATEMVELLQGAEKQVLWVLKGPRSENATDSVHTLLLKQLVNQAVQLNHRRVVGHISENFNAPRVAAARSESDWLKILCESLTGVSEIYLIIDMEALGYRPDDEASFWLGFFDSIQLFVQNVPGIAVKAAVVSFRQDFIHSVESASAKPLVVPLTRETKQAGFKVQKRQPWSKRREPRLRLH</sequence>
<dbReference type="Pfam" id="PF24809">
    <property type="entry name" value="DUF7708"/>
    <property type="match status" value="1"/>
</dbReference>
<evidence type="ECO:0000313" key="4">
    <source>
        <dbReference type="Proteomes" id="UP000244855"/>
    </source>
</evidence>
<dbReference type="Proteomes" id="UP000244855">
    <property type="component" value="Unassembled WGS sequence"/>
</dbReference>
<gene>
    <name evidence="3" type="ORF">DM02DRAFT_590081</name>
</gene>
<protein>
    <recommendedName>
        <fullName evidence="2">DUF7708 domain-containing protein</fullName>
    </recommendedName>
</protein>
<proteinExistence type="predicted"/>
<accession>A0A2V1DVJ8</accession>
<dbReference type="STRING" id="97972.A0A2V1DVJ8"/>
<dbReference type="EMBL" id="KZ805347">
    <property type="protein sequence ID" value="PVI02119.1"/>
    <property type="molecule type" value="Genomic_DNA"/>
</dbReference>
<feature type="region of interest" description="Disordered" evidence="1">
    <location>
        <begin position="479"/>
        <end position="500"/>
    </location>
</feature>
<feature type="domain" description="DUF7708" evidence="2">
    <location>
        <begin position="68"/>
        <end position="209"/>
    </location>
</feature>
<dbReference type="AlphaFoldDB" id="A0A2V1DVJ8"/>
<dbReference type="InterPro" id="IPR056125">
    <property type="entry name" value="DUF7708"/>
</dbReference>
<organism evidence="3 4">
    <name type="scientific">Periconia macrospinosa</name>
    <dbReference type="NCBI Taxonomy" id="97972"/>
    <lineage>
        <taxon>Eukaryota</taxon>
        <taxon>Fungi</taxon>
        <taxon>Dikarya</taxon>
        <taxon>Ascomycota</taxon>
        <taxon>Pezizomycotina</taxon>
        <taxon>Dothideomycetes</taxon>
        <taxon>Pleosporomycetidae</taxon>
        <taxon>Pleosporales</taxon>
        <taxon>Massarineae</taxon>
        <taxon>Periconiaceae</taxon>
        <taxon>Periconia</taxon>
    </lineage>
</organism>
<keyword evidence="4" id="KW-1185">Reference proteome</keyword>
<evidence type="ECO:0000259" key="2">
    <source>
        <dbReference type="Pfam" id="PF24809"/>
    </source>
</evidence>
<evidence type="ECO:0000256" key="1">
    <source>
        <dbReference type="SAM" id="MobiDB-lite"/>
    </source>
</evidence>